<protein>
    <recommendedName>
        <fullName evidence="2">Putative agmatine deiminase</fullName>
        <ecNumber evidence="2">3.5.3.12</ecNumber>
    </recommendedName>
    <alternativeName>
        <fullName evidence="2">Agmatine iminohydrolase</fullName>
    </alternativeName>
</protein>
<evidence type="ECO:0000313" key="4">
    <source>
        <dbReference type="Proteomes" id="UP000183047"/>
    </source>
</evidence>
<dbReference type="EC" id="3.5.3.12" evidence="2"/>
<dbReference type="InterPro" id="IPR007466">
    <property type="entry name" value="Peptidyl-Arg-deiminase_porph"/>
</dbReference>
<keyword evidence="1 2" id="KW-0378">Hydrolase</keyword>
<dbReference type="Proteomes" id="UP000183047">
    <property type="component" value="Unassembled WGS sequence"/>
</dbReference>
<comment type="similarity">
    <text evidence="2">Belongs to the agmatine deiminase family.</text>
</comment>
<sequence length="386" mass="42859">MKITRNGALPINDGFRMPAEFGRHEGTIMIYPTRPGSWGKNRSGALASFGMIFYEILKREDLYLLVPNDPVYYAEAKEFTDLIAKKVCAECGGRLDHAMNIIKIDTDDSWARDVAPIFVTGKDGAKRAVNFGFNAWGGEFDGLYASWDKDNAVPGKFCELCGYEYYDAEPFILEGGSVHTDGEGTLMVTESCLLSKGRNPSLSKKEIEEKLGSYLGISKVLWLPRGIYNDETNEHVDNMCAFVKPGEVVLAWTDNKDDPQYELSKASFDYLSSVTDAKGRQIKIHKLPIPDVPVLITEENLANYVFEDGEDERSVGERLAASYVNYYYINGALLVPQFGGENAESDKRALDILKDIHPGRDVIGIPAKDILLGGGNIHCITQQIPE</sequence>
<dbReference type="GO" id="GO:0047632">
    <property type="term" value="F:agmatine deiminase activity"/>
    <property type="evidence" value="ECO:0007669"/>
    <property type="project" value="UniProtKB-UniRule"/>
</dbReference>
<evidence type="ECO:0000256" key="1">
    <source>
        <dbReference type="ARBA" id="ARBA00022801"/>
    </source>
</evidence>
<dbReference type="EMBL" id="FMUR01000005">
    <property type="protein sequence ID" value="SCX96105.1"/>
    <property type="molecule type" value="Genomic_DNA"/>
</dbReference>
<feature type="active site" description="Amidino-cysteine intermediate" evidence="2">
    <location>
        <position position="379"/>
    </location>
</feature>
<name>A0A1G5C0X7_9FIRM</name>
<dbReference type="Gene3D" id="3.75.10.10">
    <property type="entry name" value="L-arginine/glycine Amidinotransferase, Chain A"/>
    <property type="match status" value="1"/>
</dbReference>
<accession>A0A1G5C0X7</accession>
<proteinExistence type="inferred from homology"/>
<dbReference type="GO" id="GO:0009446">
    <property type="term" value="P:putrescine biosynthetic process"/>
    <property type="evidence" value="ECO:0007669"/>
    <property type="project" value="InterPro"/>
</dbReference>
<dbReference type="PANTHER" id="PTHR31377">
    <property type="entry name" value="AGMATINE DEIMINASE-RELATED"/>
    <property type="match status" value="1"/>
</dbReference>
<dbReference type="GO" id="GO:0004668">
    <property type="term" value="F:protein-arginine deiminase activity"/>
    <property type="evidence" value="ECO:0007669"/>
    <property type="project" value="InterPro"/>
</dbReference>
<dbReference type="Pfam" id="PF04371">
    <property type="entry name" value="PAD_porph"/>
    <property type="match status" value="1"/>
</dbReference>
<comment type="catalytic activity">
    <reaction evidence="2">
        <text>agmatine + H2O = N-carbamoylputrescine + NH4(+)</text>
        <dbReference type="Rhea" id="RHEA:18037"/>
        <dbReference type="ChEBI" id="CHEBI:15377"/>
        <dbReference type="ChEBI" id="CHEBI:28938"/>
        <dbReference type="ChEBI" id="CHEBI:58145"/>
        <dbReference type="ChEBI" id="CHEBI:58318"/>
        <dbReference type="EC" id="3.5.3.12"/>
    </reaction>
</comment>
<dbReference type="SUPFAM" id="SSF55909">
    <property type="entry name" value="Pentein"/>
    <property type="match status" value="1"/>
</dbReference>
<gene>
    <name evidence="2" type="primary">aguA</name>
    <name evidence="3" type="ORF">SAMN02910451_00923</name>
</gene>
<reference evidence="4" key="1">
    <citation type="submission" date="2016-10" db="EMBL/GenBank/DDBJ databases">
        <authorList>
            <person name="Varghese N."/>
            <person name="Submissions S."/>
        </authorList>
    </citation>
    <scope>NUCLEOTIDE SEQUENCE [LARGE SCALE GENOMIC DNA]</scope>
    <source>
        <strain evidence="4">XBD2006</strain>
    </source>
</reference>
<dbReference type="RefSeq" id="WP_074461654.1">
    <property type="nucleotide sequence ID" value="NZ_FMUR01000005.1"/>
</dbReference>
<dbReference type="InterPro" id="IPR017754">
    <property type="entry name" value="Agmatine_deiminase"/>
</dbReference>
<dbReference type="HAMAP" id="MF_01841">
    <property type="entry name" value="Agmatine_deimin"/>
    <property type="match status" value="1"/>
</dbReference>
<dbReference type="PANTHER" id="PTHR31377:SF0">
    <property type="entry name" value="AGMATINE DEIMINASE-RELATED"/>
    <property type="match status" value="1"/>
</dbReference>
<dbReference type="NCBIfam" id="TIGR03380">
    <property type="entry name" value="agmatine_aguA"/>
    <property type="match status" value="1"/>
</dbReference>
<dbReference type="AlphaFoldDB" id="A0A1G5C0X7"/>
<organism evidence="3 4">
    <name type="scientific">Butyrivibrio hungatei</name>
    <dbReference type="NCBI Taxonomy" id="185008"/>
    <lineage>
        <taxon>Bacteria</taxon>
        <taxon>Bacillati</taxon>
        <taxon>Bacillota</taxon>
        <taxon>Clostridia</taxon>
        <taxon>Lachnospirales</taxon>
        <taxon>Lachnospiraceae</taxon>
        <taxon>Butyrivibrio</taxon>
    </lineage>
</organism>
<keyword evidence="4" id="KW-1185">Reference proteome</keyword>
<evidence type="ECO:0000256" key="2">
    <source>
        <dbReference type="HAMAP-Rule" id="MF_01841"/>
    </source>
</evidence>
<evidence type="ECO:0000313" key="3">
    <source>
        <dbReference type="EMBL" id="SCX96105.1"/>
    </source>
</evidence>